<dbReference type="Pfam" id="PF01070">
    <property type="entry name" value="FMN_dh"/>
    <property type="match status" value="1"/>
</dbReference>
<name>A0A9J6GAW7_HAELO</name>
<evidence type="ECO:0000256" key="2">
    <source>
        <dbReference type="ARBA" id="ARBA00023002"/>
    </source>
</evidence>
<protein>
    <recommendedName>
        <fullName evidence="3">FMN hydroxy acid dehydrogenase domain-containing protein</fullName>
    </recommendedName>
</protein>
<dbReference type="OMA" id="HESWYPR"/>
<evidence type="ECO:0000259" key="3">
    <source>
        <dbReference type="PROSITE" id="PS51349"/>
    </source>
</evidence>
<evidence type="ECO:0000256" key="1">
    <source>
        <dbReference type="ARBA" id="ARBA00001917"/>
    </source>
</evidence>
<proteinExistence type="predicted"/>
<reference evidence="4 5" key="1">
    <citation type="journal article" date="2020" name="Cell">
        <title>Large-Scale Comparative Analyses of Tick Genomes Elucidate Their Genetic Diversity and Vector Capacities.</title>
        <authorList>
            <consortium name="Tick Genome and Microbiome Consortium (TIGMIC)"/>
            <person name="Jia N."/>
            <person name="Wang J."/>
            <person name="Shi W."/>
            <person name="Du L."/>
            <person name="Sun Y."/>
            <person name="Zhan W."/>
            <person name="Jiang J.F."/>
            <person name="Wang Q."/>
            <person name="Zhang B."/>
            <person name="Ji P."/>
            <person name="Bell-Sakyi L."/>
            <person name="Cui X.M."/>
            <person name="Yuan T.T."/>
            <person name="Jiang B.G."/>
            <person name="Yang W.F."/>
            <person name="Lam T.T."/>
            <person name="Chang Q.C."/>
            <person name="Ding S.J."/>
            <person name="Wang X.J."/>
            <person name="Zhu J.G."/>
            <person name="Ruan X.D."/>
            <person name="Zhao L."/>
            <person name="Wei J.T."/>
            <person name="Ye R.Z."/>
            <person name="Que T.C."/>
            <person name="Du C.H."/>
            <person name="Zhou Y.H."/>
            <person name="Cheng J.X."/>
            <person name="Dai P.F."/>
            <person name="Guo W.B."/>
            <person name="Han X.H."/>
            <person name="Huang E.J."/>
            <person name="Li L.F."/>
            <person name="Wei W."/>
            <person name="Gao Y.C."/>
            <person name="Liu J.Z."/>
            <person name="Shao H.Z."/>
            <person name="Wang X."/>
            <person name="Wang C.C."/>
            <person name="Yang T.C."/>
            <person name="Huo Q.B."/>
            <person name="Li W."/>
            <person name="Chen H.Y."/>
            <person name="Chen S.E."/>
            <person name="Zhou L.G."/>
            <person name="Ni X.B."/>
            <person name="Tian J.H."/>
            <person name="Sheng Y."/>
            <person name="Liu T."/>
            <person name="Pan Y.S."/>
            <person name="Xia L.Y."/>
            <person name="Li J."/>
            <person name="Zhao F."/>
            <person name="Cao W.C."/>
        </authorList>
    </citation>
    <scope>NUCLEOTIDE SEQUENCE [LARGE SCALE GENOMIC DNA]</scope>
    <source>
        <strain evidence="4">HaeL-2018</strain>
    </source>
</reference>
<dbReference type="PANTHER" id="PTHR10578:SF146">
    <property type="entry name" value="OXIDASE, PUTATIVE-RELATED"/>
    <property type="match status" value="1"/>
</dbReference>
<sequence length="64" mass="6793">MFSVWAQLDALPEVVKAVGDRCEVYMDGGIRSGTDVVKALSLGARAVFMGRPIVCGLAYKVSST</sequence>
<organism evidence="4 5">
    <name type="scientific">Haemaphysalis longicornis</name>
    <name type="common">Bush tick</name>
    <dbReference type="NCBI Taxonomy" id="44386"/>
    <lineage>
        <taxon>Eukaryota</taxon>
        <taxon>Metazoa</taxon>
        <taxon>Ecdysozoa</taxon>
        <taxon>Arthropoda</taxon>
        <taxon>Chelicerata</taxon>
        <taxon>Arachnida</taxon>
        <taxon>Acari</taxon>
        <taxon>Parasitiformes</taxon>
        <taxon>Ixodida</taxon>
        <taxon>Ixodoidea</taxon>
        <taxon>Ixodidae</taxon>
        <taxon>Haemaphysalinae</taxon>
        <taxon>Haemaphysalis</taxon>
    </lineage>
</organism>
<dbReference type="VEuPathDB" id="VectorBase:HLOH_064588"/>
<evidence type="ECO:0000313" key="5">
    <source>
        <dbReference type="Proteomes" id="UP000821853"/>
    </source>
</evidence>
<dbReference type="InterPro" id="IPR037396">
    <property type="entry name" value="FMN_HAD"/>
</dbReference>
<dbReference type="PROSITE" id="PS51349">
    <property type="entry name" value="FMN_HYDROXY_ACID_DH_2"/>
    <property type="match status" value="1"/>
</dbReference>
<dbReference type="Proteomes" id="UP000821853">
    <property type="component" value="Chromosome 4"/>
</dbReference>
<dbReference type="AlphaFoldDB" id="A0A9J6GAW7"/>
<comment type="cofactor">
    <cofactor evidence="1">
        <name>FMN</name>
        <dbReference type="ChEBI" id="CHEBI:58210"/>
    </cofactor>
</comment>
<dbReference type="EMBL" id="JABSTR010000006">
    <property type="protein sequence ID" value="KAH9372541.1"/>
    <property type="molecule type" value="Genomic_DNA"/>
</dbReference>
<dbReference type="OrthoDB" id="25826at2759"/>
<dbReference type="InterPro" id="IPR000262">
    <property type="entry name" value="FMN-dep_DH"/>
</dbReference>
<dbReference type="SUPFAM" id="SSF51395">
    <property type="entry name" value="FMN-linked oxidoreductases"/>
    <property type="match status" value="1"/>
</dbReference>
<dbReference type="InterPro" id="IPR013785">
    <property type="entry name" value="Aldolase_TIM"/>
</dbReference>
<dbReference type="PANTHER" id="PTHR10578">
    <property type="entry name" value="S -2-HYDROXY-ACID OXIDASE-RELATED"/>
    <property type="match status" value="1"/>
</dbReference>
<keyword evidence="5" id="KW-1185">Reference proteome</keyword>
<feature type="domain" description="FMN hydroxy acid dehydrogenase" evidence="3">
    <location>
        <begin position="1"/>
        <end position="64"/>
    </location>
</feature>
<accession>A0A9J6GAW7</accession>
<evidence type="ECO:0000313" key="4">
    <source>
        <dbReference type="EMBL" id="KAH9372541.1"/>
    </source>
</evidence>
<keyword evidence="2" id="KW-0560">Oxidoreductase</keyword>
<dbReference type="GO" id="GO:0016491">
    <property type="term" value="F:oxidoreductase activity"/>
    <property type="evidence" value="ECO:0007669"/>
    <property type="project" value="UniProtKB-KW"/>
</dbReference>
<dbReference type="Gene3D" id="3.20.20.70">
    <property type="entry name" value="Aldolase class I"/>
    <property type="match status" value="1"/>
</dbReference>
<comment type="caution">
    <text evidence="4">The sequence shown here is derived from an EMBL/GenBank/DDBJ whole genome shotgun (WGS) entry which is preliminary data.</text>
</comment>
<gene>
    <name evidence="4" type="ORF">HPB48_013051</name>
</gene>